<reference evidence="1" key="1">
    <citation type="journal article" date="2016" name="Nat. Genet.">
        <title>A high-quality carrot genome assembly provides new insights into carotenoid accumulation and asterid genome evolution.</title>
        <authorList>
            <person name="Iorizzo M."/>
            <person name="Ellison S."/>
            <person name="Senalik D."/>
            <person name="Zeng P."/>
            <person name="Satapoomin P."/>
            <person name="Huang J."/>
            <person name="Bowman M."/>
            <person name="Iovene M."/>
            <person name="Sanseverino W."/>
            <person name="Cavagnaro P."/>
            <person name="Yildiz M."/>
            <person name="Macko-Podgorni A."/>
            <person name="Moranska E."/>
            <person name="Grzebelus E."/>
            <person name="Grzebelus D."/>
            <person name="Ashrafi H."/>
            <person name="Zheng Z."/>
            <person name="Cheng S."/>
            <person name="Spooner D."/>
            <person name="Van Deynze A."/>
            <person name="Simon P."/>
        </authorList>
    </citation>
    <scope>NUCLEOTIDE SEQUENCE</scope>
    <source>
        <tissue evidence="1">Leaf</tissue>
    </source>
</reference>
<accession>A0A166GYK0</accession>
<protein>
    <submittedName>
        <fullName evidence="1">Uncharacterized protein</fullName>
    </submittedName>
</protein>
<evidence type="ECO:0000313" key="1">
    <source>
        <dbReference type="EMBL" id="WOG83038.1"/>
    </source>
</evidence>
<dbReference type="EMBL" id="CP093343">
    <property type="protein sequence ID" value="WOG83038.1"/>
    <property type="molecule type" value="Genomic_DNA"/>
</dbReference>
<proteinExistence type="predicted"/>
<dbReference type="AlphaFoldDB" id="A0A166GYK0"/>
<reference evidence="1" key="2">
    <citation type="submission" date="2022-03" db="EMBL/GenBank/DDBJ databases">
        <title>Draft title - Genomic analysis of global carrot germplasm unveils the trajectory of domestication and the origin of high carotenoid orange carrot.</title>
        <authorList>
            <person name="Iorizzo M."/>
            <person name="Ellison S."/>
            <person name="Senalik D."/>
            <person name="Macko-Podgorni A."/>
            <person name="Grzebelus D."/>
            <person name="Bostan H."/>
            <person name="Rolling W."/>
            <person name="Curaba J."/>
            <person name="Simon P."/>
        </authorList>
    </citation>
    <scope>NUCLEOTIDE SEQUENCE</scope>
    <source>
        <tissue evidence="1">Leaf</tissue>
    </source>
</reference>
<dbReference type="Gramene" id="KZN09502">
    <property type="protein sequence ID" value="KZN09502"/>
    <property type="gene ID" value="DCAR_002158"/>
</dbReference>
<sequence length="83" mass="9320">MLVSILLLCGFELLVGSWFMSLNRRLSGGGDWVVFGGRTAALIVLLDRNTKSRRESGAVGSRSCRDEFGQWWWSLAAGRQREE</sequence>
<keyword evidence="2" id="KW-1185">Reference proteome</keyword>
<dbReference type="Proteomes" id="UP000077755">
    <property type="component" value="Chromosome 1"/>
</dbReference>
<gene>
    <name evidence="1" type="ORF">DCAR_0102212</name>
</gene>
<evidence type="ECO:0000313" key="2">
    <source>
        <dbReference type="Proteomes" id="UP000077755"/>
    </source>
</evidence>
<name>A0A166GYK0_DAUCS</name>
<organism evidence="1 2">
    <name type="scientific">Daucus carota subsp. sativus</name>
    <name type="common">Carrot</name>
    <dbReference type="NCBI Taxonomy" id="79200"/>
    <lineage>
        <taxon>Eukaryota</taxon>
        <taxon>Viridiplantae</taxon>
        <taxon>Streptophyta</taxon>
        <taxon>Embryophyta</taxon>
        <taxon>Tracheophyta</taxon>
        <taxon>Spermatophyta</taxon>
        <taxon>Magnoliopsida</taxon>
        <taxon>eudicotyledons</taxon>
        <taxon>Gunneridae</taxon>
        <taxon>Pentapetalae</taxon>
        <taxon>asterids</taxon>
        <taxon>campanulids</taxon>
        <taxon>Apiales</taxon>
        <taxon>Apiaceae</taxon>
        <taxon>Apioideae</taxon>
        <taxon>Scandiceae</taxon>
        <taxon>Daucinae</taxon>
        <taxon>Daucus</taxon>
        <taxon>Daucus sect. Daucus</taxon>
    </lineage>
</organism>